<dbReference type="Gene3D" id="3.30.1330.40">
    <property type="entry name" value="RutC-like"/>
    <property type="match status" value="1"/>
</dbReference>
<evidence type="ECO:0000313" key="3">
    <source>
        <dbReference type="Proteomes" id="UP000190274"/>
    </source>
</evidence>
<dbReference type="Pfam" id="PF01042">
    <property type="entry name" value="Ribonuc_L-PSP"/>
    <property type="match status" value="1"/>
</dbReference>
<sequence>MARKLEWQQVGVSSGPSFLSPGYITAKNSELLFTSGCVGNDPKTGEYPVEVEEQAKNAMENLKTVLSAASTSIDNVLKVLLFVSDGSYAPAVNKIYQEYFPGKPARSCIVVSFPDPKLKVELECVAEIPESK</sequence>
<dbReference type="PANTHER" id="PTHR11803:SF58">
    <property type="entry name" value="PROTEIN HMF1-RELATED"/>
    <property type="match status" value="1"/>
</dbReference>
<dbReference type="InterPro" id="IPR035959">
    <property type="entry name" value="RutC-like_sf"/>
</dbReference>
<dbReference type="CDD" id="cd00448">
    <property type="entry name" value="YjgF_YER057c_UK114_family"/>
    <property type="match status" value="1"/>
</dbReference>
<gene>
    <name evidence="2" type="ORF">LADA_0B08790G</name>
</gene>
<dbReference type="Proteomes" id="UP000190274">
    <property type="component" value="Chromosome B"/>
</dbReference>
<dbReference type="OrthoDB" id="309640at2759"/>
<comment type="similarity">
    <text evidence="1">Belongs to the RutC family.</text>
</comment>
<name>A0A1G4IUG5_9SACH</name>
<keyword evidence="3" id="KW-1185">Reference proteome</keyword>
<dbReference type="EMBL" id="LT598456">
    <property type="protein sequence ID" value="SCU80650.1"/>
    <property type="molecule type" value="Genomic_DNA"/>
</dbReference>
<accession>A0A1G4IUG5</accession>
<evidence type="ECO:0000313" key="2">
    <source>
        <dbReference type="EMBL" id="SCU80650.1"/>
    </source>
</evidence>
<proteinExistence type="inferred from homology"/>
<dbReference type="PANTHER" id="PTHR11803">
    <property type="entry name" value="2-IMINOBUTANOATE/2-IMINOPROPANOATE DEAMINASE RIDA"/>
    <property type="match status" value="1"/>
</dbReference>
<dbReference type="AlphaFoldDB" id="A0A1G4IUG5"/>
<dbReference type="InterPro" id="IPR006175">
    <property type="entry name" value="YjgF/YER057c/UK114"/>
</dbReference>
<dbReference type="GO" id="GO:0019239">
    <property type="term" value="F:deaminase activity"/>
    <property type="evidence" value="ECO:0007669"/>
    <property type="project" value="TreeGrafter"/>
</dbReference>
<protein>
    <submittedName>
        <fullName evidence="2">LADA_0B08790g1_1</fullName>
    </submittedName>
</protein>
<evidence type="ECO:0000256" key="1">
    <source>
        <dbReference type="ARBA" id="ARBA00010552"/>
    </source>
</evidence>
<organism evidence="2 3">
    <name type="scientific">Lachancea dasiensis</name>
    <dbReference type="NCBI Taxonomy" id="1072105"/>
    <lineage>
        <taxon>Eukaryota</taxon>
        <taxon>Fungi</taxon>
        <taxon>Dikarya</taxon>
        <taxon>Ascomycota</taxon>
        <taxon>Saccharomycotina</taxon>
        <taxon>Saccharomycetes</taxon>
        <taxon>Saccharomycetales</taxon>
        <taxon>Saccharomycetaceae</taxon>
        <taxon>Lachancea</taxon>
    </lineage>
</organism>
<dbReference type="GO" id="GO:0005829">
    <property type="term" value="C:cytosol"/>
    <property type="evidence" value="ECO:0007669"/>
    <property type="project" value="TreeGrafter"/>
</dbReference>
<reference evidence="3" key="1">
    <citation type="submission" date="2016-03" db="EMBL/GenBank/DDBJ databases">
        <authorList>
            <person name="Devillers H."/>
        </authorList>
    </citation>
    <scope>NUCLEOTIDE SEQUENCE [LARGE SCALE GENOMIC DNA]</scope>
</reference>
<dbReference type="SUPFAM" id="SSF55298">
    <property type="entry name" value="YjgF-like"/>
    <property type="match status" value="1"/>
</dbReference>